<evidence type="ECO:0000256" key="1">
    <source>
        <dbReference type="ARBA" id="ARBA00004613"/>
    </source>
</evidence>
<evidence type="ECO:0000256" key="6">
    <source>
        <dbReference type="SAM" id="MobiDB-lite"/>
    </source>
</evidence>
<dbReference type="PANTHER" id="PTHR32093:SF125">
    <property type="entry name" value="LEUCINE-RICH REPEAT-CONTAINING N-TERMINAL PLANT-TYPE DOMAIN-CONTAINING PROTEIN"/>
    <property type="match status" value="1"/>
</dbReference>
<proteinExistence type="predicted"/>
<evidence type="ECO:0000256" key="3">
    <source>
        <dbReference type="ARBA" id="ARBA00022614"/>
    </source>
</evidence>
<feature type="region of interest" description="Disordered" evidence="6">
    <location>
        <begin position="141"/>
        <end position="244"/>
    </location>
</feature>
<keyword evidence="8" id="KW-1185">Reference proteome</keyword>
<dbReference type="InterPro" id="IPR032675">
    <property type="entry name" value="LRR_dom_sf"/>
</dbReference>
<feature type="compositionally biased region" description="Pro residues" evidence="6">
    <location>
        <begin position="199"/>
        <end position="228"/>
    </location>
</feature>
<comment type="subcellular location">
    <subcellularLocation>
        <location evidence="1">Secreted</location>
    </subcellularLocation>
</comment>
<comment type="caution">
    <text evidence="7">The sequence shown here is derived from an EMBL/GenBank/DDBJ whole genome shotgun (WGS) entry which is preliminary data.</text>
</comment>
<organism evidence="7 8">
    <name type="scientific">Xanthoceras sorbifolium</name>
    <dbReference type="NCBI Taxonomy" id="99658"/>
    <lineage>
        <taxon>Eukaryota</taxon>
        <taxon>Viridiplantae</taxon>
        <taxon>Streptophyta</taxon>
        <taxon>Embryophyta</taxon>
        <taxon>Tracheophyta</taxon>
        <taxon>Spermatophyta</taxon>
        <taxon>Magnoliopsida</taxon>
        <taxon>eudicotyledons</taxon>
        <taxon>Gunneridae</taxon>
        <taxon>Pentapetalae</taxon>
        <taxon>rosids</taxon>
        <taxon>malvids</taxon>
        <taxon>Sapindales</taxon>
        <taxon>Sapindaceae</taxon>
        <taxon>Xanthoceroideae</taxon>
        <taxon>Xanthoceras</taxon>
    </lineage>
</organism>
<protein>
    <recommendedName>
        <fullName evidence="9">Leucine-rich repeat extensin-like protein 3</fullName>
    </recommendedName>
</protein>
<accession>A0ABQ8HZH0</accession>
<dbReference type="Gene3D" id="3.80.10.10">
    <property type="entry name" value="Ribonuclease Inhibitor"/>
    <property type="match status" value="1"/>
</dbReference>
<evidence type="ECO:0000313" key="7">
    <source>
        <dbReference type="EMBL" id="KAH7569708.1"/>
    </source>
</evidence>
<name>A0ABQ8HZH0_9ROSI</name>
<dbReference type="PANTHER" id="PTHR32093">
    <property type="entry name" value="LEUCINE-RICH REPEAT EXTENSIN-LIKE PROTEIN 3-RELATED"/>
    <property type="match status" value="1"/>
</dbReference>
<reference evidence="7 8" key="1">
    <citation type="submission" date="2021-02" db="EMBL/GenBank/DDBJ databases">
        <title>Plant Genome Project.</title>
        <authorList>
            <person name="Zhang R.-G."/>
        </authorList>
    </citation>
    <scope>NUCLEOTIDE SEQUENCE [LARGE SCALE GENOMIC DNA]</scope>
    <source>
        <tissue evidence="7">Leaves</tissue>
    </source>
</reference>
<keyword evidence="2" id="KW-0964">Secreted</keyword>
<evidence type="ECO:0008006" key="9">
    <source>
        <dbReference type="Google" id="ProtNLM"/>
    </source>
</evidence>
<evidence type="ECO:0000313" key="8">
    <source>
        <dbReference type="Proteomes" id="UP000827721"/>
    </source>
</evidence>
<feature type="compositionally biased region" description="Pro residues" evidence="6">
    <location>
        <begin position="144"/>
        <end position="177"/>
    </location>
</feature>
<evidence type="ECO:0000256" key="2">
    <source>
        <dbReference type="ARBA" id="ARBA00022525"/>
    </source>
</evidence>
<dbReference type="Proteomes" id="UP000827721">
    <property type="component" value="Unassembled WGS sequence"/>
</dbReference>
<keyword evidence="3" id="KW-0433">Leucine-rich repeat</keyword>
<sequence>MYVSLQNTCIYRLAFELPENFGNSPVFVIVMANNRFHRCLSRSISNMSRNLNEAILTNSRLRSCLPRDIGLLKDVMVFDVSYNKLMGEPPVCLELKGFDDTRNCLRGRPKQRSTLQCRMFLYRPVDCNAFKCGDPFVPSQSSLPPSPVYSPPPPMLSPPPPLPLPCSQPSLPPPPTPLNWVRSSPPPQPNSPPQHIFSPLPPPPPSPYFNNSSPPPPLNSPPPPPPPQKFAASASKFTATTTTL</sequence>
<keyword evidence="4" id="KW-0732">Signal</keyword>
<evidence type="ECO:0000256" key="4">
    <source>
        <dbReference type="ARBA" id="ARBA00022729"/>
    </source>
</evidence>
<gene>
    <name evidence="7" type="ORF">JRO89_XS06G0251500</name>
</gene>
<dbReference type="PRINTS" id="PR01217">
    <property type="entry name" value="PRICHEXTENSN"/>
</dbReference>
<evidence type="ECO:0000256" key="5">
    <source>
        <dbReference type="ARBA" id="ARBA00022737"/>
    </source>
</evidence>
<keyword evidence="5" id="KW-0677">Repeat</keyword>
<dbReference type="SUPFAM" id="SSF52058">
    <property type="entry name" value="L domain-like"/>
    <property type="match status" value="1"/>
</dbReference>
<feature type="compositionally biased region" description="Low complexity" evidence="6">
    <location>
        <begin position="229"/>
        <end position="244"/>
    </location>
</feature>
<dbReference type="InterPro" id="IPR051582">
    <property type="entry name" value="LRR_extensin-like_regulator"/>
</dbReference>
<dbReference type="EMBL" id="JAFEMO010000006">
    <property type="protein sequence ID" value="KAH7569708.1"/>
    <property type="molecule type" value="Genomic_DNA"/>
</dbReference>